<organism evidence="5 6">
    <name type="scientific">Streptococcus pseudoporcinus</name>
    <dbReference type="NCBI Taxonomy" id="361101"/>
    <lineage>
        <taxon>Bacteria</taxon>
        <taxon>Bacillati</taxon>
        <taxon>Bacillota</taxon>
        <taxon>Bacilli</taxon>
        <taxon>Lactobacillales</taxon>
        <taxon>Streptococcaceae</taxon>
        <taxon>Streptococcus</taxon>
    </lineage>
</organism>
<dbReference type="Proteomes" id="UP000394068">
    <property type="component" value="Unassembled WGS sequence"/>
</dbReference>
<reference evidence="5 6" key="1">
    <citation type="submission" date="2019-05" db="EMBL/GenBank/DDBJ databases">
        <authorList>
            <consortium name="Pathogen Informatics"/>
        </authorList>
    </citation>
    <scope>NUCLEOTIDE SEQUENCE [LARGE SCALE GENOMIC DNA]</scope>
    <source>
        <strain evidence="5 6">NCTC5386</strain>
    </source>
</reference>
<protein>
    <submittedName>
        <fullName evidence="5">Mannitol operon activator</fullName>
    </submittedName>
</protein>
<evidence type="ECO:0000313" key="6">
    <source>
        <dbReference type="Proteomes" id="UP000394068"/>
    </source>
</evidence>
<dbReference type="InterPro" id="IPR036388">
    <property type="entry name" value="WH-like_DNA-bd_sf"/>
</dbReference>
<dbReference type="AlphaFoldDB" id="A0A4U9XR05"/>
<dbReference type="PANTHER" id="PTHR30185">
    <property type="entry name" value="CRYPTIC BETA-GLUCOSIDE BGL OPERON ANTITERMINATOR"/>
    <property type="match status" value="1"/>
</dbReference>
<dbReference type="Gene3D" id="1.10.10.10">
    <property type="entry name" value="Winged helix-like DNA-binding domain superfamily/Winged helix DNA-binding domain"/>
    <property type="match status" value="1"/>
</dbReference>
<dbReference type="Pfam" id="PF00359">
    <property type="entry name" value="PTS_EIIA_2"/>
    <property type="match status" value="1"/>
</dbReference>
<dbReference type="EMBL" id="CABEHT010000001">
    <property type="protein sequence ID" value="VTS15175.1"/>
    <property type="molecule type" value="Genomic_DNA"/>
</dbReference>
<gene>
    <name evidence="5" type="ORF">NCTC5386_01331</name>
</gene>
<dbReference type="GO" id="GO:0006355">
    <property type="term" value="P:regulation of DNA-templated transcription"/>
    <property type="evidence" value="ECO:0007669"/>
    <property type="project" value="InterPro"/>
</dbReference>
<name>A0A4U9XR05_9STRE</name>
<dbReference type="PANTHER" id="PTHR30185:SF18">
    <property type="entry name" value="TRANSCRIPTIONAL REGULATOR MTLR"/>
    <property type="match status" value="1"/>
</dbReference>
<evidence type="ECO:0000256" key="2">
    <source>
        <dbReference type="ARBA" id="ARBA00023163"/>
    </source>
</evidence>
<evidence type="ECO:0000256" key="1">
    <source>
        <dbReference type="ARBA" id="ARBA00023015"/>
    </source>
</evidence>
<dbReference type="PROSITE" id="PS51094">
    <property type="entry name" value="PTS_EIIA_TYPE_2"/>
    <property type="match status" value="1"/>
</dbReference>
<evidence type="ECO:0000313" key="5">
    <source>
        <dbReference type="EMBL" id="VTS15175.1"/>
    </source>
</evidence>
<dbReference type="InterPro" id="IPR050661">
    <property type="entry name" value="BglG_antiterminators"/>
</dbReference>
<accession>A0A4U9XR05</accession>
<feature type="domain" description="PRD" evidence="4">
    <location>
        <begin position="276"/>
        <end position="382"/>
    </location>
</feature>
<dbReference type="PROSITE" id="PS51372">
    <property type="entry name" value="PRD_2"/>
    <property type="match status" value="1"/>
</dbReference>
<keyword evidence="1" id="KW-0805">Transcription regulation</keyword>
<evidence type="ECO:0000259" key="4">
    <source>
        <dbReference type="PROSITE" id="PS51372"/>
    </source>
</evidence>
<keyword evidence="2" id="KW-0804">Transcription</keyword>
<sequence length="656" mass="76428">MQLTRREEELLKAFLNYGKLSIDNMSDILKVSKRTVYRVLNDLTDSLKPLHIVIYKDDQKYYLSGNLEALQPFTSQESFTKCERLNLITYHLLINEQGVTNDYLQVILGVSNVTVIQDIALIEERLADFNIPINRQKGYQLGPIPISRRRFLAILLSNSINLSDFYQLQMGHYSLIPKKNLAKACQIFQSYQSELPEMDSKLFQFFVFLLALSNWGQVPQEKQQVSKLSLDFSQKVFAELSRELQTFYPLQEILYFARMLDQLVLKRQETPLFQENFDSEFFYNVTNLIDKVALYTKINFTKDPKLFKFLFNHIRLSLAVPLIFTDSHTTDLAHQALNHSDYLHRLIKLLVMEIFPQFLRTESELELITLHFASSLRRSPHIYPIRLLLLTDERPLATELLITRLKNIAPFIESIQTKGTDSLSKSDFEVFDAALSTKLLANNQVHLVSTFPSPNELIDLEKFFNQVQISRDFKPRDNIVLPSDLSFKDYFEASQFLLESFVVTYIYNSSRFEQTIVEIMADIPQVKDKDYLAHKLIERFHESPMAIPETNLALVHTQSSQVEHSTFMVFELAQPVKAKSMNGQDEVVNRILVMLTRLNESDEIRDLMTAISQSLIENHLYTEIYRKGNDDIIYQLLNHIFTEKIGELTWNFKKNS</sequence>
<dbReference type="InterPro" id="IPR016152">
    <property type="entry name" value="PTrfase/Anion_transptr"/>
</dbReference>
<dbReference type="InterPro" id="IPR002178">
    <property type="entry name" value="PTS_EIIA_type-2_dom"/>
</dbReference>
<dbReference type="Gene3D" id="3.40.930.10">
    <property type="entry name" value="Mannitol-specific EII, Chain A"/>
    <property type="match status" value="1"/>
</dbReference>
<evidence type="ECO:0000259" key="3">
    <source>
        <dbReference type="PROSITE" id="PS51094"/>
    </source>
</evidence>
<dbReference type="InterPro" id="IPR011608">
    <property type="entry name" value="PRD"/>
</dbReference>
<dbReference type="SUPFAM" id="SSF55804">
    <property type="entry name" value="Phoshotransferase/anion transport protein"/>
    <property type="match status" value="1"/>
</dbReference>
<dbReference type="RefSeq" id="WP_077321915.1">
    <property type="nucleotide sequence ID" value="NZ_CABEHT010000001.1"/>
</dbReference>
<proteinExistence type="predicted"/>
<feature type="domain" description="PTS EIIA type-2" evidence="3">
    <location>
        <begin position="489"/>
        <end position="640"/>
    </location>
</feature>